<dbReference type="AlphaFoldDB" id="A0A6S6TXJ8"/>
<organism evidence="2">
    <name type="scientific">uncultured Sulfurovum sp</name>
    <dbReference type="NCBI Taxonomy" id="269237"/>
    <lineage>
        <taxon>Bacteria</taxon>
        <taxon>Pseudomonadati</taxon>
        <taxon>Campylobacterota</taxon>
        <taxon>Epsilonproteobacteria</taxon>
        <taxon>Campylobacterales</taxon>
        <taxon>Sulfurovaceae</taxon>
        <taxon>Sulfurovum</taxon>
        <taxon>environmental samples</taxon>
    </lineage>
</organism>
<accession>A0A6S6TXJ8</accession>
<dbReference type="GO" id="GO:0006313">
    <property type="term" value="P:DNA transposition"/>
    <property type="evidence" value="ECO:0007669"/>
    <property type="project" value="InterPro"/>
</dbReference>
<dbReference type="Gene3D" id="3.30.70.1290">
    <property type="entry name" value="Transposase IS200-like"/>
    <property type="match status" value="1"/>
</dbReference>
<dbReference type="InterPro" id="IPR052715">
    <property type="entry name" value="RAYT_transposase"/>
</dbReference>
<dbReference type="GO" id="GO:0043565">
    <property type="term" value="F:sequence-specific DNA binding"/>
    <property type="evidence" value="ECO:0007669"/>
    <property type="project" value="TreeGrafter"/>
</dbReference>
<evidence type="ECO:0000313" key="2">
    <source>
        <dbReference type="EMBL" id="CAA6820848.1"/>
    </source>
</evidence>
<dbReference type="PANTHER" id="PTHR36966">
    <property type="entry name" value="REP-ASSOCIATED TYROSINE TRANSPOSASE"/>
    <property type="match status" value="1"/>
</dbReference>
<reference evidence="2" key="1">
    <citation type="submission" date="2020-01" db="EMBL/GenBank/DDBJ databases">
        <authorList>
            <person name="Meier V. D."/>
            <person name="Meier V D."/>
        </authorList>
    </citation>
    <scope>NUCLEOTIDE SEQUENCE</scope>
    <source>
        <strain evidence="2">HLG_WM_MAG_02</strain>
    </source>
</reference>
<dbReference type="InterPro" id="IPR036515">
    <property type="entry name" value="Transposase_17_sf"/>
</dbReference>
<dbReference type="InterPro" id="IPR002686">
    <property type="entry name" value="Transposase_17"/>
</dbReference>
<dbReference type="Pfam" id="PF01797">
    <property type="entry name" value="Y1_Tnp"/>
    <property type="match status" value="1"/>
</dbReference>
<proteinExistence type="predicted"/>
<dbReference type="SMART" id="SM01321">
    <property type="entry name" value="Y1_Tnp"/>
    <property type="match status" value="1"/>
</dbReference>
<protein>
    <recommendedName>
        <fullName evidence="1">Transposase IS200-like domain-containing protein</fullName>
    </recommendedName>
</protein>
<dbReference type="EMBL" id="CACVAZ010000136">
    <property type="protein sequence ID" value="CAA6820848.1"/>
    <property type="molecule type" value="Genomic_DNA"/>
</dbReference>
<dbReference type="PANTHER" id="PTHR36966:SF1">
    <property type="entry name" value="REP-ASSOCIATED TYROSINE TRANSPOSASE"/>
    <property type="match status" value="1"/>
</dbReference>
<feature type="domain" description="Transposase IS200-like" evidence="1">
    <location>
        <begin position="9"/>
        <end position="136"/>
    </location>
</feature>
<dbReference type="SUPFAM" id="SSF143422">
    <property type="entry name" value="Transposase IS200-like"/>
    <property type="match status" value="1"/>
</dbReference>
<name>A0A6S6TXJ8_9BACT</name>
<sequence length="155" mass="18695">MSNYKRIYLENHSYYLTVVTQNRNPILIDNIELLRDSFRRSKKRYDYVINAIVILPDHMHMIVTPQNPKDYSKIIALIKRSFTYGLDVRIKEESKFNLTASSYRRTLSGVWQKRFYEHTIRDEQDYEKIVNYIYTNPIKHGLVDNIEDWKYSSFG</sequence>
<gene>
    <name evidence="2" type="ORF">HELGO_WM47742</name>
</gene>
<evidence type="ECO:0000259" key="1">
    <source>
        <dbReference type="SMART" id="SM01321"/>
    </source>
</evidence>
<dbReference type="GO" id="GO:0004803">
    <property type="term" value="F:transposase activity"/>
    <property type="evidence" value="ECO:0007669"/>
    <property type="project" value="InterPro"/>
</dbReference>
<dbReference type="NCBIfam" id="NF047646">
    <property type="entry name" value="REP_Tyr_transpos"/>
    <property type="match status" value="1"/>
</dbReference>